<evidence type="ECO:0000259" key="4">
    <source>
        <dbReference type="PROSITE" id="PS50949"/>
    </source>
</evidence>
<gene>
    <name evidence="5" type="ORF">I8J31_10585</name>
</gene>
<organism evidence="5 6">
    <name type="scientific">Marinomonas transparens</name>
    <dbReference type="NCBI Taxonomy" id="2795388"/>
    <lineage>
        <taxon>Bacteria</taxon>
        <taxon>Pseudomonadati</taxon>
        <taxon>Pseudomonadota</taxon>
        <taxon>Gammaproteobacteria</taxon>
        <taxon>Oceanospirillales</taxon>
        <taxon>Oceanospirillaceae</taxon>
        <taxon>Marinomonas</taxon>
    </lineage>
</organism>
<dbReference type="PANTHER" id="PTHR43537:SF41">
    <property type="entry name" value="TRANSCRIPTIONAL REGULATORY PROTEIN"/>
    <property type="match status" value="1"/>
</dbReference>
<dbReference type="SMART" id="SM00345">
    <property type="entry name" value="HTH_GNTR"/>
    <property type="match status" value="1"/>
</dbReference>
<dbReference type="InterPro" id="IPR008920">
    <property type="entry name" value="TF_FadR/GntR_C"/>
</dbReference>
<dbReference type="Gene3D" id="1.20.120.530">
    <property type="entry name" value="GntR ligand-binding domain-like"/>
    <property type="match status" value="1"/>
</dbReference>
<dbReference type="AlphaFoldDB" id="A0A934N6J6"/>
<keyword evidence="1" id="KW-0805">Transcription regulation</keyword>
<dbReference type="Gene3D" id="1.10.10.10">
    <property type="entry name" value="Winged helix-like DNA-binding domain superfamily/Winged helix DNA-binding domain"/>
    <property type="match status" value="1"/>
</dbReference>
<comment type="caution">
    <text evidence="5">The sequence shown here is derived from an EMBL/GenBank/DDBJ whole genome shotgun (WGS) entry which is preliminary data.</text>
</comment>
<dbReference type="GO" id="GO:0003677">
    <property type="term" value="F:DNA binding"/>
    <property type="evidence" value="ECO:0007669"/>
    <property type="project" value="UniProtKB-KW"/>
</dbReference>
<dbReference type="InterPro" id="IPR036388">
    <property type="entry name" value="WH-like_DNA-bd_sf"/>
</dbReference>
<dbReference type="PANTHER" id="PTHR43537">
    <property type="entry name" value="TRANSCRIPTIONAL REGULATOR, GNTR FAMILY"/>
    <property type="match status" value="1"/>
</dbReference>
<evidence type="ECO:0000256" key="1">
    <source>
        <dbReference type="ARBA" id="ARBA00023015"/>
    </source>
</evidence>
<dbReference type="InterPro" id="IPR036390">
    <property type="entry name" value="WH_DNA-bd_sf"/>
</dbReference>
<accession>A0A934N6J6</accession>
<reference evidence="5" key="1">
    <citation type="submission" date="2020-12" db="EMBL/GenBank/DDBJ databases">
        <title>Marinomonas arctica sp. nov., a psychrotolerant bacterium isolated from the Arctic.</title>
        <authorList>
            <person name="Zhang Y."/>
        </authorList>
    </citation>
    <scope>NUCLEOTIDE SEQUENCE</scope>
    <source>
        <strain evidence="5">C1424</strain>
    </source>
</reference>
<dbReference type="GO" id="GO:0003700">
    <property type="term" value="F:DNA-binding transcription factor activity"/>
    <property type="evidence" value="ECO:0007669"/>
    <property type="project" value="InterPro"/>
</dbReference>
<sequence length="208" mass="23901">MNICQKIKTDIIKNQLPRGKPLRQVTLSSRYGVSRIPIRDALLSLKAEGWLVPHGKAGVMIPALDWKEAEDLYLMRSYLEGLIFNMAFEHICPEDLLKARGFLMELDKEGVGLLERGKLNWSFHKALYQAANRPTLLQVIAGLNEQVVRYMGFQYGPLDYRHRSEYQHEILLNHIENKDKISAECLLKLHIEEAGVLLVDYLKSSEAR</sequence>
<feature type="domain" description="HTH gntR-type" evidence="4">
    <location>
        <begin position="1"/>
        <end position="64"/>
    </location>
</feature>
<name>A0A934N6J6_9GAMM</name>
<dbReference type="EMBL" id="JAEMNX010000011">
    <property type="protein sequence ID" value="MBJ7538121.1"/>
    <property type="molecule type" value="Genomic_DNA"/>
</dbReference>
<keyword evidence="2" id="KW-0238">DNA-binding</keyword>
<dbReference type="SMART" id="SM00895">
    <property type="entry name" value="FCD"/>
    <property type="match status" value="1"/>
</dbReference>
<dbReference type="InterPro" id="IPR000524">
    <property type="entry name" value="Tscrpt_reg_HTH_GntR"/>
</dbReference>
<proteinExistence type="predicted"/>
<keyword evidence="6" id="KW-1185">Reference proteome</keyword>
<evidence type="ECO:0000313" key="6">
    <source>
        <dbReference type="Proteomes" id="UP000628710"/>
    </source>
</evidence>
<dbReference type="SUPFAM" id="SSF48008">
    <property type="entry name" value="GntR ligand-binding domain-like"/>
    <property type="match status" value="1"/>
</dbReference>
<dbReference type="Pfam" id="PF07729">
    <property type="entry name" value="FCD"/>
    <property type="match status" value="1"/>
</dbReference>
<protein>
    <submittedName>
        <fullName evidence="5">GntR family transcriptional regulator</fullName>
    </submittedName>
</protein>
<dbReference type="PROSITE" id="PS50949">
    <property type="entry name" value="HTH_GNTR"/>
    <property type="match status" value="1"/>
</dbReference>
<keyword evidence="3" id="KW-0804">Transcription</keyword>
<evidence type="ECO:0000256" key="2">
    <source>
        <dbReference type="ARBA" id="ARBA00023125"/>
    </source>
</evidence>
<evidence type="ECO:0000256" key="3">
    <source>
        <dbReference type="ARBA" id="ARBA00023163"/>
    </source>
</evidence>
<dbReference type="SUPFAM" id="SSF46785">
    <property type="entry name" value="Winged helix' DNA-binding domain"/>
    <property type="match status" value="1"/>
</dbReference>
<dbReference type="InterPro" id="IPR011711">
    <property type="entry name" value="GntR_C"/>
</dbReference>
<evidence type="ECO:0000313" key="5">
    <source>
        <dbReference type="EMBL" id="MBJ7538121.1"/>
    </source>
</evidence>
<dbReference type="RefSeq" id="WP_199468531.1">
    <property type="nucleotide sequence ID" value="NZ_JAEMNX010000011.1"/>
</dbReference>
<dbReference type="Pfam" id="PF00392">
    <property type="entry name" value="GntR"/>
    <property type="match status" value="1"/>
</dbReference>
<dbReference type="Proteomes" id="UP000628710">
    <property type="component" value="Unassembled WGS sequence"/>
</dbReference>